<organism evidence="5 6">
    <name type="scientific">Micromonospora zhanjiangensis</name>
    <dbReference type="NCBI Taxonomy" id="1522057"/>
    <lineage>
        <taxon>Bacteria</taxon>
        <taxon>Bacillati</taxon>
        <taxon>Actinomycetota</taxon>
        <taxon>Actinomycetes</taxon>
        <taxon>Micromonosporales</taxon>
        <taxon>Micromonosporaceae</taxon>
        <taxon>Micromonospora</taxon>
    </lineage>
</organism>
<dbReference type="Pfam" id="PF00534">
    <property type="entry name" value="Glycos_transf_1"/>
    <property type="match status" value="1"/>
</dbReference>
<dbReference type="EMBL" id="JBHSBN010000016">
    <property type="protein sequence ID" value="MFC4108495.1"/>
    <property type="molecule type" value="Genomic_DNA"/>
</dbReference>
<sequence length="410" mass="44905">MRIGILSYFYPPEPAFIPGSLAEELAARGHEVRVLTGFPSYPAGRVYPGYRQRWSEEITTGGLTVRRVARYPSHDASTVRRMASHASFAASTSLAAPRYFAGIDALYVYDAPATAVAANALLRLSRRVPTVVHVQDAWPRSMQTPPTSATAPPGRLATSGFAGALRRFYRSTHGIAVSAPSMRELVVERGADEQRVRLVLNWTDERIFRPARASREARRAIGHRGRCTIMYAGNMGPYQRIETALRAAATTHSLFDLVLVGSGTEEKRARRLCAELGATNVRFIGRRPADEMADLYNAADYQLVTMRDLPVLHGTVPSKVPAALSAGSPVVASAGGDTADLIERGRAGLSCRPEDWRALADRFALASAIPARARQEMSERARETYLRAMSLRSGVDQIEQMLTEAAHSRR</sequence>
<proteinExistence type="predicted"/>
<feature type="domain" description="Glycosyl transferase family 1" evidence="3">
    <location>
        <begin position="225"/>
        <end position="383"/>
    </location>
</feature>
<protein>
    <submittedName>
        <fullName evidence="5">Glycosyltransferase family 4 protein</fullName>
    </submittedName>
</protein>
<dbReference type="Gene3D" id="3.40.50.2000">
    <property type="entry name" value="Glycogen Phosphorylase B"/>
    <property type="match status" value="2"/>
</dbReference>
<evidence type="ECO:0000259" key="4">
    <source>
        <dbReference type="Pfam" id="PF13579"/>
    </source>
</evidence>
<dbReference type="CDD" id="cd03794">
    <property type="entry name" value="GT4_WbuB-like"/>
    <property type="match status" value="1"/>
</dbReference>
<keyword evidence="1" id="KW-0328">Glycosyltransferase</keyword>
<dbReference type="PANTHER" id="PTHR45947:SF3">
    <property type="entry name" value="SULFOQUINOVOSYL TRANSFERASE SQD2"/>
    <property type="match status" value="1"/>
</dbReference>
<name>A0ABV8KQS0_9ACTN</name>
<dbReference type="RefSeq" id="WP_377549094.1">
    <property type="nucleotide sequence ID" value="NZ_JBHSBN010000016.1"/>
</dbReference>
<evidence type="ECO:0000313" key="5">
    <source>
        <dbReference type="EMBL" id="MFC4108495.1"/>
    </source>
</evidence>
<dbReference type="InterPro" id="IPR050194">
    <property type="entry name" value="Glycosyltransferase_grp1"/>
</dbReference>
<dbReference type="SUPFAM" id="SSF53756">
    <property type="entry name" value="UDP-Glycosyltransferase/glycogen phosphorylase"/>
    <property type="match status" value="1"/>
</dbReference>
<accession>A0ABV8KQS0</accession>
<dbReference type="InterPro" id="IPR028098">
    <property type="entry name" value="Glyco_trans_4-like_N"/>
</dbReference>
<reference evidence="6" key="1">
    <citation type="journal article" date="2019" name="Int. J. Syst. Evol. Microbiol.">
        <title>The Global Catalogue of Microorganisms (GCM) 10K type strain sequencing project: providing services to taxonomists for standard genome sequencing and annotation.</title>
        <authorList>
            <consortium name="The Broad Institute Genomics Platform"/>
            <consortium name="The Broad Institute Genome Sequencing Center for Infectious Disease"/>
            <person name="Wu L."/>
            <person name="Ma J."/>
        </authorList>
    </citation>
    <scope>NUCLEOTIDE SEQUENCE [LARGE SCALE GENOMIC DNA]</scope>
    <source>
        <strain evidence="6">2902at01</strain>
    </source>
</reference>
<dbReference type="PANTHER" id="PTHR45947">
    <property type="entry name" value="SULFOQUINOVOSYL TRANSFERASE SQD2"/>
    <property type="match status" value="1"/>
</dbReference>
<comment type="caution">
    <text evidence="5">The sequence shown here is derived from an EMBL/GenBank/DDBJ whole genome shotgun (WGS) entry which is preliminary data.</text>
</comment>
<evidence type="ECO:0000259" key="3">
    <source>
        <dbReference type="Pfam" id="PF00534"/>
    </source>
</evidence>
<dbReference type="InterPro" id="IPR001296">
    <property type="entry name" value="Glyco_trans_1"/>
</dbReference>
<dbReference type="Pfam" id="PF13579">
    <property type="entry name" value="Glyco_trans_4_4"/>
    <property type="match status" value="1"/>
</dbReference>
<evidence type="ECO:0000256" key="1">
    <source>
        <dbReference type="ARBA" id="ARBA00022676"/>
    </source>
</evidence>
<keyword evidence="6" id="KW-1185">Reference proteome</keyword>
<evidence type="ECO:0000256" key="2">
    <source>
        <dbReference type="ARBA" id="ARBA00022679"/>
    </source>
</evidence>
<keyword evidence="2" id="KW-0808">Transferase</keyword>
<dbReference type="Proteomes" id="UP001595868">
    <property type="component" value="Unassembled WGS sequence"/>
</dbReference>
<gene>
    <name evidence="5" type="ORF">ACFOX0_21490</name>
</gene>
<feature type="domain" description="Glycosyltransferase subfamily 4-like N-terminal" evidence="4">
    <location>
        <begin position="20"/>
        <end position="202"/>
    </location>
</feature>
<evidence type="ECO:0000313" key="6">
    <source>
        <dbReference type="Proteomes" id="UP001595868"/>
    </source>
</evidence>